<dbReference type="PANTHER" id="PTHR43048:SF3">
    <property type="entry name" value="METHYLMALONYL-COA EPIMERASE, MITOCHONDRIAL"/>
    <property type="match status" value="1"/>
</dbReference>
<gene>
    <name evidence="4" type="ORF">A9A59_2174</name>
</gene>
<organism evidence="4 5">
    <name type="scientific">Tepidiforma thermophila (strain KCTC 52669 / CGMCC 1.13589 / G233)</name>
    <dbReference type="NCBI Taxonomy" id="2761530"/>
    <lineage>
        <taxon>Bacteria</taxon>
        <taxon>Bacillati</taxon>
        <taxon>Chloroflexota</taxon>
        <taxon>Tepidiformia</taxon>
        <taxon>Tepidiformales</taxon>
        <taxon>Tepidiformaceae</taxon>
        <taxon>Tepidiforma</taxon>
    </lineage>
</organism>
<dbReference type="InterPro" id="IPR051785">
    <property type="entry name" value="MMCE/EMCE_epimerase"/>
</dbReference>
<evidence type="ECO:0000313" key="4">
    <source>
        <dbReference type="EMBL" id="PFG74923.1"/>
    </source>
</evidence>
<dbReference type="RefSeq" id="WP_098504276.1">
    <property type="nucleotide sequence ID" value="NZ_PDJQ01000001.1"/>
</dbReference>
<evidence type="ECO:0000259" key="3">
    <source>
        <dbReference type="PROSITE" id="PS51819"/>
    </source>
</evidence>
<dbReference type="CDD" id="cd07249">
    <property type="entry name" value="MMCE"/>
    <property type="match status" value="1"/>
</dbReference>
<comment type="similarity">
    <text evidence="1">Belongs to the methylmalonyl-CoA epimerase family.</text>
</comment>
<evidence type="ECO:0000256" key="1">
    <source>
        <dbReference type="ARBA" id="ARBA00009308"/>
    </source>
</evidence>
<evidence type="ECO:0000313" key="5">
    <source>
        <dbReference type="Proteomes" id="UP000223071"/>
    </source>
</evidence>
<accession>A0A2A9HHS8</accession>
<dbReference type="GO" id="GO:0046872">
    <property type="term" value="F:metal ion binding"/>
    <property type="evidence" value="ECO:0007669"/>
    <property type="project" value="UniProtKB-KW"/>
</dbReference>
<reference evidence="4 5" key="1">
    <citation type="submission" date="2017-09" db="EMBL/GenBank/DDBJ databases">
        <title>Sequencing the genomes of two abundant thermophiles in Great Basin hot springs: Thermocrinis jamiesonii and novel Chloroflexi Thermoflexus hugenholtzii.</title>
        <authorList>
            <person name="Hedlund B."/>
        </authorList>
    </citation>
    <scope>NUCLEOTIDE SEQUENCE [LARGE SCALE GENOMIC DNA]</scope>
    <source>
        <strain evidence="4 5">G233</strain>
    </source>
</reference>
<dbReference type="PROSITE" id="PS51819">
    <property type="entry name" value="VOC"/>
    <property type="match status" value="1"/>
</dbReference>
<dbReference type="InterPro" id="IPR037523">
    <property type="entry name" value="VOC_core"/>
</dbReference>
<keyword evidence="2" id="KW-0479">Metal-binding</keyword>
<sequence>MLTKIHHVGIVVHSADEALKFYRDALGLPVTADRVVEDQGVRGVLLKIGESEIELLEPTRDDTGVARFLANRGEGMHHICFESDDVAKELEAAREKGIELIDQAPRLGLAGMIAFLHPRANHGVLVEFATPIEGQHDH</sequence>
<dbReference type="InterPro" id="IPR017515">
    <property type="entry name" value="MeMalonyl-CoA_epimerase"/>
</dbReference>
<name>A0A2A9HHS8_TEPT2</name>
<dbReference type="Proteomes" id="UP000223071">
    <property type="component" value="Unassembled WGS sequence"/>
</dbReference>
<feature type="domain" description="VOC" evidence="3">
    <location>
        <begin position="4"/>
        <end position="131"/>
    </location>
</feature>
<dbReference type="Gene3D" id="3.10.180.10">
    <property type="entry name" value="2,3-Dihydroxybiphenyl 1,2-Dioxygenase, domain 1"/>
    <property type="match status" value="1"/>
</dbReference>
<comment type="caution">
    <text evidence="4">The sequence shown here is derived from an EMBL/GenBank/DDBJ whole genome shotgun (WGS) entry which is preliminary data.</text>
</comment>
<dbReference type="EMBL" id="PDJQ01000001">
    <property type="protein sequence ID" value="PFG74923.1"/>
    <property type="molecule type" value="Genomic_DNA"/>
</dbReference>
<dbReference type="Pfam" id="PF13669">
    <property type="entry name" value="Glyoxalase_4"/>
    <property type="match status" value="1"/>
</dbReference>
<dbReference type="GO" id="GO:0046491">
    <property type="term" value="P:L-methylmalonyl-CoA metabolic process"/>
    <property type="evidence" value="ECO:0007669"/>
    <property type="project" value="TreeGrafter"/>
</dbReference>
<proteinExistence type="inferred from homology"/>
<dbReference type="InterPro" id="IPR029068">
    <property type="entry name" value="Glyas_Bleomycin-R_OHBP_Dase"/>
</dbReference>
<evidence type="ECO:0000256" key="2">
    <source>
        <dbReference type="ARBA" id="ARBA00022723"/>
    </source>
</evidence>
<keyword evidence="5" id="KW-1185">Reference proteome</keyword>
<protein>
    <submittedName>
        <fullName evidence="4">Methylmalonyl-CoA epimerase</fullName>
    </submittedName>
</protein>
<dbReference type="AlphaFoldDB" id="A0A2A9HHS8"/>
<dbReference type="SUPFAM" id="SSF54593">
    <property type="entry name" value="Glyoxalase/Bleomycin resistance protein/Dihydroxybiphenyl dioxygenase"/>
    <property type="match status" value="1"/>
</dbReference>
<dbReference type="NCBIfam" id="TIGR03081">
    <property type="entry name" value="metmalonyl_epim"/>
    <property type="match status" value="1"/>
</dbReference>
<dbReference type="PANTHER" id="PTHR43048">
    <property type="entry name" value="METHYLMALONYL-COA EPIMERASE"/>
    <property type="match status" value="1"/>
</dbReference>
<dbReference type="GO" id="GO:0004493">
    <property type="term" value="F:methylmalonyl-CoA epimerase activity"/>
    <property type="evidence" value="ECO:0007669"/>
    <property type="project" value="TreeGrafter"/>
</dbReference>